<accession>A0A238JV72</accession>
<dbReference type="AlphaFoldDB" id="A0A238JV72"/>
<gene>
    <name evidence="2" type="ORF">OCA8868_01006</name>
</gene>
<sequence length="98" mass="10743">MGITSAIVLFAVVWFMTFFVVLPLRMKTQGEAGEVVPGTHKSAPADAQIGRKARITTYFAVPIWATLVAIILSGWISVRDLDWFDRMGPPSSSQDTSN</sequence>
<keyword evidence="1" id="KW-0472">Membrane</keyword>
<dbReference type="OrthoDB" id="9804637at2"/>
<evidence type="ECO:0000313" key="3">
    <source>
        <dbReference type="Proteomes" id="UP000203464"/>
    </source>
</evidence>
<evidence type="ECO:0000256" key="1">
    <source>
        <dbReference type="SAM" id="Phobius"/>
    </source>
</evidence>
<keyword evidence="1" id="KW-0812">Transmembrane</keyword>
<organism evidence="2 3">
    <name type="scientific">Octadecabacter ascidiaceicola</name>
    <dbReference type="NCBI Taxonomy" id="1655543"/>
    <lineage>
        <taxon>Bacteria</taxon>
        <taxon>Pseudomonadati</taxon>
        <taxon>Pseudomonadota</taxon>
        <taxon>Alphaproteobacteria</taxon>
        <taxon>Rhodobacterales</taxon>
        <taxon>Roseobacteraceae</taxon>
        <taxon>Octadecabacter</taxon>
    </lineage>
</organism>
<dbReference type="InterPro" id="IPR009935">
    <property type="entry name" value="DUF1467"/>
</dbReference>
<name>A0A238JV72_9RHOB</name>
<feature type="transmembrane region" description="Helical" evidence="1">
    <location>
        <begin position="6"/>
        <end position="24"/>
    </location>
</feature>
<dbReference type="Proteomes" id="UP000203464">
    <property type="component" value="Unassembled WGS sequence"/>
</dbReference>
<evidence type="ECO:0000313" key="2">
    <source>
        <dbReference type="EMBL" id="SMX33712.1"/>
    </source>
</evidence>
<feature type="transmembrane region" description="Helical" evidence="1">
    <location>
        <begin position="58"/>
        <end position="78"/>
    </location>
</feature>
<dbReference type="Pfam" id="PF07330">
    <property type="entry name" value="DUF1467"/>
    <property type="match status" value="1"/>
</dbReference>
<dbReference type="EMBL" id="FXYD01000001">
    <property type="protein sequence ID" value="SMX33712.1"/>
    <property type="molecule type" value="Genomic_DNA"/>
</dbReference>
<dbReference type="RefSeq" id="WP_093995390.1">
    <property type="nucleotide sequence ID" value="NZ_FXYD01000001.1"/>
</dbReference>
<keyword evidence="3" id="KW-1185">Reference proteome</keyword>
<protein>
    <submittedName>
        <fullName evidence="2">Uncharacterized protein</fullName>
    </submittedName>
</protein>
<proteinExistence type="predicted"/>
<keyword evidence="1" id="KW-1133">Transmembrane helix</keyword>
<reference evidence="3" key="1">
    <citation type="submission" date="2017-05" db="EMBL/GenBank/DDBJ databases">
        <authorList>
            <person name="Rodrigo-Torres L."/>
            <person name="Arahal R. D."/>
            <person name="Lucena T."/>
        </authorList>
    </citation>
    <scope>NUCLEOTIDE SEQUENCE [LARGE SCALE GENOMIC DNA]</scope>
    <source>
        <strain evidence="3">CECT 8868</strain>
    </source>
</reference>